<dbReference type="PANTHER" id="PTHR47235:SF1">
    <property type="entry name" value="BLR6548 PROTEIN"/>
    <property type="match status" value="1"/>
</dbReference>
<reference evidence="7 8" key="1">
    <citation type="submission" date="2020-02" db="EMBL/GenBank/DDBJ databases">
        <title>Genome sequence of Roseobacter ponti.</title>
        <authorList>
            <person name="Hollensteiner J."/>
            <person name="Schneider D."/>
            <person name="Poehlein A."/>
            <person name="Daniel R."/>
        </authorList>
    </citation>
    <scope>NUCLEOTIDE SEQUENCE [LARGE SCALE GENOMIC DNA]</scope>
    <source>
        <strain evidence="7 8">DSM 106830</strain>
    </source>
</reference>
<sequence length="384" mass="39954">MFSLTRMSAFAAALVVAGPLAAGQGVTDDTINLAQVAAMDGPAGALGTGMRQGMMAAFEEANRAGGINGRMISLTSIDDGYEPDRSITETRSVIGSGNYLALVGPVGTPTTKATQPIATEAGMPMIAPFTGAGFLRAPELSNVVNVRATYDAETQAWIDHLVDVEGLTDIAILYQDDGFGRVGLSGVTKALEARGMSLVAEGSYTRNTVAVKSALLEIRKAKPQAVVMVGAYKPLAEFVKLSRKMKMDVTFVTISFVGSKALAAELGADGDGVIISQVVPQPWDSNLPVVAEYQAALTALDGTAEPGFVSLEGYVAGRLTVEGLRKAGRDLTRESFMAAMSSLGTVDMGGMVMTFGPGDNQGSDDVFLTRIEADGSFTAMRPGS</sequence>
<feature type="chain" id="PRO_5032472753" evidence="5">
    <location>
        <begin position="23"/>
        <end position="384"/>
    </location>
</feature>
<evidence type="ECO:0000256" key="4">
    <source>
        <dbReference type="ARBA" id="ARBA00022970"/>
    </source>
</evidence>
<keyword evidence="3 5" id="KW-0732">Signal</keyword>
<feature type="domain" description="Leucine-binding protein" evidence="6">
    <location>
        <begin position="30"/>
        <end position="375"/>
    </location>
</feature>
<keyword evidence="4" id="KW-0029">Amino-acid transport</keyword>
<dbReference type="AlphaFoldDB" id="A0A858SZ22"/>
<feature type="signal peptide" evidence="5">
    <location>
        <begin position="1"/>
        <end position="22"/>
    </location>
</feature>
<dbReference type="RefSeq" id="WP_169641325.1">
    <property type="nucleotide sequence ID" value="NZ_CP048788.1"/>
</dbReference>
<keyword evidence="2" id="KW-0813">Transport</keyword>
<dbReference type="InterPro" id="IPR028082">
    <property type="entry name" value="Peripla_BP_I"/>
</dbReference>
<gene>
    <name evidence="7" type="ORF">G3256_13480</name>
</gene>
<keyword evidence="8" id="KW-1185">Reference proteome</keyword>
<accession>A0A858SZ22</accession>
<evidence type="ECO:0000256" key="3">
    <source>
        <dbReference type="ARBA" id="ARBA00022729"/>
    </source>
</evidence>
<evidence type="ECO:0000256" key="2">
    <source>
        <dbReference type="ARBA" id="ARBA00022448"/>
    </source>
</evidence>
<name>A0A858SZ22_9RHOB</name>
<organism evidence="7 8">
    <name type="scientific">Roseobacter ponti</name>
    <dbReference type="NCBI Taxonomy" id="1891787"/>
    <lineage>
        <taxon>Bacteria</taxon>
        <taxon>Pseudomonadati</taxon>
        <taxon>Pseudomonadota</taxon>
        <taxon>Alphaproteobacteria</taxon>
        <taxon>Rhodobacterales</taxon>
        <taxon>Roseobacteraceae</taxon>
        <taxon>Roseobacter</taxon>
    </lineage>
</organism>
<dbReference type="GO" id="GO:0006865">
    <property type="term" value="P:amino acid transport"/>
    <property type="evidence" value="ECO:0007669"/>
    <property type="project" value="UniProtKB-KW"/>
</dbReference>
<dbReference type="EMBL" id="CP048788">
    <property type="protein sequence ID" value="QJF52106.1"/>
    <property type="molecule type" value="Genomic_DNA"/>
</dbReference>
<dbReference type="PRINTS" id="PR00337">
    <property type="entry name" value="LEUILEVALBP"/>
</dbReference>
<dbReference type="KEGG" id="rpon:G3256_13480"/>
<dbReference type="Proteomes" id="UP000503308">
    <property type="component" value="Chromosome"/>
</dbReference>
<dbReference type="Pfam" id="PF13458">
    <property type="entry name" value="Peripla_BP_6"/>
    <property type="match status" value="1"/>
</dbReference>
<evidence type="ECO:0000313" key="7">
    <source>
        <dbReference type="EMBL" id="QJF52106.1"/>
    </source>
</evidence>
<evidence type="ECO:0000259" key="6">
    <source>
        <dbReference type="Pfam" id="PF13458"/>
    </source>
</evidence>
<dbReference type="InterPro" id="IPR028081">
    <property type="entry name" value="Leu-bd"/>
</dbReference>
<protein>
    <submittedName>
        <fullName evidence="7">ABC transporter substrate-binding protein</fullName>
    </submittedName>
</protein>
<dbReference type="InterPro" id="IPR000709">
    <property type="entry name" value="Leu_Ile_Val-bd"/>
</dbReference>
<dbReference type="SUPFAM" id="SSF53822">
    <property type="entry name" value="Periplasmic binding protein-like I"/>
    <property type="match status" value="1"/>
</dbReference>
<evidence type="ECO:0000256" key="5">
    <source>
        <dbReference type="SAM" id="SignalP"/>
    </source>
</evidence>
<evidence type="ECO:0000313" key="8">
    <source>
        <dbReference type="Proteomes" id="UP000503308"/>
    </source>
</evidence>
<evidence type="ECO:0000256" key="1">
    <source>
        <dbReference type="ARBA" id="ARBA00010062"/>
    </source>
</evidence>
<comment type="similarity">
    <text evidence="1">Belongs to the leucine-binding protein family.</text>
</comment>
<dbReference type="PANTHER" id="PTHR47235">
    <property type="entry name" value="BLR6548 PROTEIN"/>
    <property type="match status" value="1"/>
</dbReference>
<dbReference type="CDD" id="cd19978">
    <property type="entry name" value="PBP1_ABC_ligand_binding-like"/>
    <property type="match status" value="1"/>
</dbReference>
<dbReference type="Gene3D" id="3.40.50.2300">
    <property type="match status" value="2"/>
</dbReference>
<proteinExistence type="inferred from homology"/>